<reference evidence="1 2" key="1">
    <citation type="submission" date="2021-06" db="EMBL/GenBank/DDBJ databases">
        <title>Caerostris darwini draft genome.</title>
        <authorList>
            <person name="Kono N."/>
            <person name="Arakawa K."/>
        </authorList>
    </citation>
    <scope>NUCLEOTIDE SEQUENCE [LARGE SCALE GENOMIC DNA]</scope>
</reference>
<sequence length="88" mass="9873">MINCPFFHSLEVVWNSEKESHVIGAGGGRPWSVAINRIILRDFANSYGTINMTLTLCPVNKREAVPSEFIRAMHHQGPIADPLWSDPK</sequence>
<dbReference type="EMBL" id="BPLQ01008838">
    <property type="protein sequence ID" value="GIY39763.1"/>
    <property type="molecule type" value="Genomic_DNA"/>
</dbReference>
<evidence type="ECO:0000313" key="1">
    <source>
        <dbReference type="EMBL" id="GIY39763.1"/>
    </source>
</evidence>
<gene>
    <name evidence="1" type="ORF">CDAR_69891</name>
</gene>
<proteinExistence type="predicted"/>
<evidence type="ECO:0000313" key="2">
    <source>
        <dbReference type="Proteomes" id="UP001054837"/>
    </source>
</evidence>
<comment type="caution">
    <text evidence="1">The sequence shown here is derived from an EMBL/GenBank/DDBJ whole genome shotgun (WGS) entry which is preliminary data.</text>
</comment>
<name>A0AAV4SZ93_9ARAC</name>
<keyword evidence="2" id="KW-1185">Reference proteome</keyword>
<accession>A0AAV4SZ93</accession>
<dbReference type="AlphaFoldDB" id="A0AAV4SZ93"/>
<organism evidence="1 2">
    <name type="scientific">Caerostris darwini</name>
    <dbReference type="NCBI Taxonomy" id="1538125"/>
    <lineage>
        <taxon>Eukaryota</taxon>
        <taxon>Metazoa</taxon>
        <taxon>Ecdysozoa</taxon>
        <taxon>Arthropoda</taxon>
        <taxon>Chelicerata</taxon>
        <taxon>Arachnida</taxon>
        <taxon>Araneae</taxon>
        <taxon>Araneomorphae</taxon>
        <taxon>Entelegynae</taxon>
        <taxon>Araneoidea</taxon>
        <taxon>Araneidae</taxon>
        <taxon>Caerostris</taxon>
    </lineage>
</organism>
<dbReference type="Proteomes" id="UP001054837">
    <property type="component" value="Unassembled WGS sequence"/>
</dbReference>
<protein>
    <submittedName>
        <fullName evidence="1">Uncharacterized protein</fullName>
    </submittedName>
</protein>